<organism evidence="2">
    <name type="scientific">Trepomonas sp. PC1</name>
    <dbReference type="NCBI Taxonomy" id="1076344"/>
    <lineage>
        <taxon>Eukaryota</taxon>
        <taxon>Metamonada</taxon>
        <taxon>Diplomonadida</taxon>
        <taxon>Hexamitidae</taxon>
        <taxon>Hexamitinae</taxon>
        <taxon>Trepomonas</taxon>
    </lineage>
</organism>
<dbReference type="AlphaFoldDB" id="A0A146K7P7"/>
<evidence type="ECO:0000313" key="2">
    <source>
        <dbReference type="EMBL" id="JAP92398.1"/>
    </source>
</evidence>
<proteinExistence type="predicted"/>
<feature type="coiled-coil region" evidence="1">
    <location>
        <begin position="27"/>
        <end position="54"/>
    </location>
</feature>
<gene>
    <name evidence="2" type="ORF">TPC1_15675</name>
</gene>
<protein>
    <submittedName>
        <fullName evidence="2">Uncharacterized protein</fullName>
    </submittedName>
</protein>
<reference evidence="2" key="1">
    <citation type="submission" date="2015-07" db="EMBL/GenBank/DDBJ databases">
        <title>Adaptation to a free-living lifestyle via gene acquisitions in the diplomonad Trepomonas sp. PC1.</title>
        <authorList>
            <person name="Xu F."/>
            <person name="Jerlstrom-Hultqvist J."/>
            <person name="Kolisko M."/>
            <person name="Simpson A.G.B."/>
            <person name="Roger A.J."/>
            <person name="Svard S.G."/>
            <person name="Andersson J.O."/>
        </authorList>
    </citation>
    <scope>NUCLEOTIDE SEQUENCE</scope>
    <source>
        <strain evidence="2">PC1</strain>
    </source>
</reference>
<dbReference type="EMBL" id="GDID01004208">
    <property type="protein sequence ID" value="JAP92398.1"/>
    <property type="molecule type" value="Transcribed_RNA"/>
</dbReference>
<keyword evidence="1" id="KW-0175">Coiled coil</keyword>
<sequence>AALALDENNLTPSQIKQTLETPTNVINNQLQQIVKMLENLIRSTSERIKASKEDFSSQATRVMKNRRINAANNLIKDFQQFVEQNE</sequence>
<accession>A0A146K7P7</accession>
<feature type="non-terminal residue" evidence="2">
    <location>
        <position position="86"/>
    </location>
</feature>
<name>A0A146K7P7_9EUKA</name>
<feature type="non-terminal residue" evidence="2">
    <location>
        <position position="1"/>
    </location>
</feature>
<evidence type="ECO:0000256" key="1">
    <source>
        <dbReference type="SAM" id="Coils"/>
    </source>
</evidence>